<dbReference type="Proteomes" id="UP001362999">
    <property type="component" value="Unassembled WGS sequence"/>
</dbReference>
<dbReference type="EMBL" id="JAWWNJ010000016">
    <property type="protein sequence ID" value="KAK7039559.1"/>
    <property type="molecule type" value="Genomic_DNA"/>
</dbReference>
<proteinExistence type="predicted"/>
<organism evidence="2 3">
    <name type="scientific">Favolaschia claudopus</name>
    <dbReference type="NCBI Taxonomy" id="2862362"/>
    <lineage>
        <taxon>Eukaryota</taxon>
        <taxon>Fungi</taxon>
        <taxon>Dikarya</taxon>
        <taxon>Basidiomycota</taxon>
        <taxon>Agaricomycotina</taxon>
        <taxon>Agaricomycetes</taxon>
        <taxon>Agaricomycetidae</taxon>
        <taxon>Agaricales</taxon>
        <taxon>Marasmiineae</taxon>
        <taxon>Mycenaceae</taxon>
        <taxon>Favolaschia</taxon>
    </lineage>
</organism>
<sequence>MPQPARRLLRLSANLTELRVIYPLPRLQHPLSLRSQRSDSLKLKRAYNGCDVPKGLILRLDSDRSQDAEQPQESPLKLSKPTIKVVGEGNKPIRIKRWGALEFLFWNQCNFLCRASTVNPSFARILTRFRGPRVPVYRRIETSSLCNGRKRIFSSQFSDNRLILTVFEDSILRVLYSSQTSLASGDGMVITFCTYWAFGVRYLSKAIQLRNAEPPTPTPIRPNILFLLTAQHRCEHQVSEGSGSSEESRPGSDLTD</sequence>
<accession>A0AAW0CLW8</accession>
<name>A0AAW0CLW8_9AGAR</name>
<evidence type="ECO:0000313" key="3">
    <source>
        <dbReference type="Proteomes" id="UP001362999"/>
    </source>
</evidence>
<reference evidence="2 3" key="1">
    <citation type="journal article" date="2024" name="J Genomics">
        <title>Draft genome sequencing and assembly of Favolaschia claudopus CIRM-BRFM 2984 isolated from oak limbs.</title>
        <authorList>
            <person name="Navarro D."/>
            <person name="Drula E."/>
            <person name="Chaduli D."/>
            <person name="Cazenave R."/>
            <person name="Ahrendt S."/>
            <person name="Wang J."/>
            <person name="Lipzen A."/>
            <person name="Daum C."/>
            <person name="Barry K."/>
            <person name="Grigoriev I.V."/>
            <person name="Favel A."/>
            <person name="Rosso M.N."/>
            <person name="Martin F."/>
        </authorList>
    </citation>
    <scope>NUCLEOTIDE SEQUENCE [LARGE SCALE GENOMIC DNA]</scope>
    <source>
        <strain evidence="2 3">CIRM-BRFM 2984</strain>
    </source>
</reference>
<comment type="caution">
    <text evidence="2">The sequence shown here is derived from an EMBL/GenBank/DDBJ whole genome shotgun (WGS) entry which is preliminary data.</text>
</comment>
<dbReference type="AlphaFoldDB" id="A0AAW0CLW8"/>
<keyword evidence="3" id="KW-1185">Reference proteome</keyword>
<feature type="region of interest" description="Disordered" evidence="1">
    <location>
        <begin position="236"/>
        <end position="256"/>
    </location>
</feature>
<protein>
    <submittedName>
        <fullName evidence="2">Uncharacterized protein</fullName>
    </submittedName>
</protein>
<evidence type="ECO:0000256" key="1">
    <source>
        <dbReference type="SAM" id="MobiDB-lite"/>
    </source>
</evidence>
<gene>
    <name evidence="2" type="ORF">R3P38DRAFT_2769683</name>
</gene>
<evidence type="ECO:0000313" key="2">
    <source>
        <dbReference type="EMBL" id="KAK7039559.1"/>
    </source>
</evidence>